<protein>
    <submittedName>
        <fullName evidence="1">Uncharacterized protein</fullName>
    </submittedName>
</protein>
<organism evidence="1 2">
    <name type="scientific">Hyalomma asiaticum</name>
    <name type="common">Tick</name>
    <dbReference type="NCBI Taxonomy" id="266040"/>
    <lineage>
        <taxon>Eukaryota</taxon>
        <taxon>Metazoa</taxon>
        <taxon>Ecdysozoa</taxon>
        <taxon>Arthropoda</taxon>
        <taxon>Chelicerata</taxon>
        <taxon>Arachnida</taxon>
        <taxon>Acari</taxon>
        <taxon>Parasitiformes</taxon>
        <taxon>Ixodida</taxon>
        <taxon>Ixodoidea</taxon>
        <taxon>Ixodidae</taxon>
        <taxon>Hyalomminae</taxon>
        <taxon>Hyalomma</taxon>
    </lineage>
</organism>
<gene>
    <name evidence="1" type="ORF">HPB50_017562</name>
</gene>
<accession>A0ACB7SRP0</accession>
<evidence type="ECO:0000313" key="1">
    <source>
        <dbReference type="EMBL" id="KAH6936453.1"/>
    </source>
</evidence>
<proteinExistence type="predicted"/>
<comment type="caution">
    <text evidence="1">The sequence shown here is derived from an EMBL/GenBank/DDBJ whole genome shotgun (WGS) entry which is preliminary data.</text>
</comment>
<reference evidence="1" key="1">
    <citation type="submission" date="2020-05" db="EMBL/GenBank/DDBJ databases">
        <title>Large-scale comparative analyses of tick genomes elucidate their genetic diversity and vector capacities.</title>
        <authorList>
            <person name="Jia N."/>
            <person name="Wang J."/>
            <person name="Shi W."/>
            <person name="Du L."/>
            <person name="Sun Y."/>
            <person name="Zhan W."/>
            <person name="Jiang J."/>
            <person name="Wang Q."/>
            <person name="Zhang B."/>
            <person name="Ji P."/>
            <person name="Sakyi L.B."/>
            <person name="Cui X."/>
            <person name="Yuan T."/>
            <person name="Jiang B."/>
            <person name="Yang W."/>
            <person name="Lam T.T.-Y."/>
            <person name="Chang Q."/>
            <person name="Ding S."/>
            <person name="Wang X."/>
            <person name="Zhu J."/>
            <person name="Ruan X."/>
            <person name="Zhao L."/>
            <person name="Wei J."/>
            <person name="Que T."/>
            <person name="Du C."/>
            <person name="Cheng J."/>
            <person name="Dai P."/>
            <person name="Han X."/>
            <person name="Huang E."/>
            <person name="Gao Y."/>
            <person name="Liu J."/>
            <person name="Shao H."/>
            <person name="Ye R."/>
            <person name="Li L."/>
            <person name="Wei W."/>
            <person name="Wang X."/>
            <person name="Wang C."/>
            <person name="Yang T."/>
            <person name="Huo Q."/>
            <person name="Li W."/>
            <person name="Guo W."/>
            <person name="Chen H."/>
            <person name="Zhou L."/>
            <person name="Ni X."/>
            <person name="Tian J."/>
            <person name="Zhou Y."/>
            <person name="Sheng Y."/>
            <person name="Liu T."/>
            <person name="Pan Y."/>
            <person name="Xia L."/>
            <person name="Li J."/>
            <person name="Zhao F."/>
            <person name="Cao W."/>
        </authorList>
    </citation>
    <scope>NUCLEOTIDE SEQUENCE</scope>
    <source>
        <strain evidence="1">Hyas-2018</strain>
    </source>
</reference>
<sequence length="556" mass="62253">MPTHIKEFQAVCGFPQGVGALDGCHIPVSPPKEHATDYYNYKGWYSIVLLALVDHKYLFRYVNVGSPGRCHDAYMYRQSALAEMVSGPLFQAPAVVMNGVAVPPLILCDQAFPLTPNLVKSFKDVPDGSRRRRLDHQANLENFCRVRLFSEMSCSDSDNESCSFPFPKKKYVRKYKAEWEMQEQFRGCISRSTKGINFAYCKACDVHLAARKRELEKHVATKKHVSNAKKLVGQQTLLSMPSTSQVTQESSGVSEGEIGLAAFLAEHNLTFTVMEHLPKLMAAICTDSNIMRKIVCGRTKAAAIMRNVTGRESKEKLCSLLRTNKFSLIVDEATDSSCCKHLCLLTRVFDASRRNCSGYDHIVVAFAKWRVPYKQNMVEYAAGGANVMMGTRNSPMTRLREHIPNLFVMKCICHSFHTCASYACEKLPHVVEDEVKDIYKYFHASPKRQERLKALQAFLDSKPQDLASKPDQMAVSALCCSESPGTTTLSALRLSHAGRSYHSEKVVAGLEVLQRIEQPFPPGLEYVVQTILRNKQGLVHVTDRKTGALPVLLAKQ</sequence>
<dbReference type="Proteomes" id="UP000821845">
    <property type="component" value="Chromosome 3"/>
</dbReference>
<evidence type="ECO:0000313" key="2">
    <source>
        <dbReference type="Proteomes" id="UP000821845"/>
    </source>
</evidence>
<dbReference type="EMBL" id="CM023483">
    <property type="protein sequence ID" value="KAH6936453.1"/>
    <property type="molecule type" value="Genomic_DNA"/>
</dbReference>
<name>A0ACB7SRP0_HYAAI</name>
<keyword evidence="2" id="KW-1185">Reference proteome</keyword>